<sequence length="148" mass="16370">MVTTEFYNNTTTTIELSKKNMAAYYPMAILKPQETHFVNLGPHGTYQEFFVEIKEGGVTNPQGIGANRVDSDECLSISKVTIQGEAGKITLEKKMRLRGSKDSKKNVGSNGGTREETIEEEAPTPNITSTSTKSLKVKRTKQFSCKVM</sequence>
<accession>A0ABP0X0X1</accession>
<keyword evidence="4" id="KW-1185">Reference proteome</keyword>
<reference evidence="3" key="1">
    <citation type="submission" date="2024-02" db="EMBL/GenBank/DDBJ databases">
        <authorList>
            <consortium name="ELIXIR-Norway"/>
            <consortium name="Elixir Norway"/>
        </authorList>
    </citation>
    <scope>NUCLEOTIDE SEQUENCE</scope>
</reference>
<dbReference type="Proteomes" id="UP001497444">
    <property type="component" value="Chromosome 4"/>
</dbReference>
<feature type="domain" description="DUF7748" evidence="2">
    <location>
        <begin position="2"/>
        <end position="96"/>
    </location>
</feature>
<feature type="region of interest" description="Disordered" evidence="1">
    <location>
        <begin position="97"/>
        <end position="135"/>
    </location>
</feature>
<dbReference type="EMBL" id="OZ020099">
    <property type="protein sequence ID" value="CAK9271875.1"/>
    <property type="molecule type" value="Genomic_DNA"/>
</dbReference>
<name>A0ABP0X0X1_9BRYO</name>
<evidence type="ECO:0000256" key="1">
    <source>
        <dbReference type="SAM" id="MobiDB-lite"/>
    </source>
</evidence>
<evidence type="ECO:0000259" key="2">
    <source>
        <dbReference type="Pfam" id="PF24928"/>
    </source>
</evidence>
<feature type="compositionally biased region" description="Polar residues" evidence="1">
    <location>
        <begin position="125"/>
        <end position="134"/>
    </location>
</feature>
<protein>
    <recommendedName>
        <fullName evidence="2">DUF7748 domain-containing protein</fullName>
    </recommendedName>
</protein>
<dbReference type="Pfam" id="PF24928">
    <property type="entry name" value="DUF7748"/>
    <property type="match status" value="1"/>
</dbReference>
<evidence type="ECO:0000313" key="4">
    <source>
        <dbReference type="Proteomes" id="UP001497444"/>
    </source>
</evidence>
<evidence type="ECO:0000313" key="3">
    <source>
        <dbReference type="EMBL" id="CAK9271875.1"/>
    </source>
</evidence>
<dbReference type="InterPro" id="IPR056650">
    <property type="entry name" value="DUF7748"/>
</dbReference>
<organism evidence="3 4">
    <name type="scientific">Sphagnum jensenii</name>
    <dbReference type="NCBI Taxonomy" id="128206"/>
    <lineage>
        <taxon>Eukaryota</taxon>
        <taxon>Viridiplantae</taxon>
        <taxon>Streptophyta</taxon>
        <taxon>Embryophyta</taxon>
        <taxon>Bryophyta</taxon>
        <taxon>Sphagnophytina</taxon>
        <taxon>Sphagnopsida</taxon>
        <taxon>Sphagnales</taxon>
        <taxon>Sphagnaceae</taxon>
        <taxon>Sphagnum</taxon>
    </lineage>
</organism>
<proteinExistence type="predicted"/>
<gene>
    <name evidence="3" type="ORF">CSSPJE1EN1_LOCUS17353</name>
</gene>